<gene>
    <name evidence="1" type="ORF">Catovirus_1_159</name>
</gene>
<evidence type="ECO:0000313" key="1">
    <source>
        <dbReference type="EMBL" id="ARF08109.1"/>
    </source>
</evidence>
<organism evidence="1">
    <name type="scientific">Catovirus CTV1</name>
    <dbReference type="NCBI Taxonomy" id="1977631"/>
    <lineage>
        <taxon>Viruses</taxon>
        <taxon>Varidnaviria</taxon>
        <taxon>Bamfordvirae</taxon>
        <taxon>Nucleocytoviricota</taxon>
        <taxon>Megaviricetes</taxon>
        <taxon>Imitervirales</taxon>
        <taxon>Mimiviridae</taxon>
        <taxon>Klosneuvirinae</taxon>
        <taxon>Catovirus</taxon>
    </lineage>
</organism>
<sequence length="79" mass="9710">MCQCHNELCFDIIHYYGDEYIVHTYISNLESNNLWKVTRKTYKFLKEKYDPYNFSKCLGRLIDTKYLVNPNQFIFIHQF</sequence>
<accession>A0A1V0S8S7</accession>
<reference evidence="1" key="1">
    <citation type="journal article" date="2017" name="Science">
        <title>Giant viruses with an expanded complement of translation system components.</title>
        <authorList>
            <person name="Schulz F."/>
            <person name="Yutin N."/>
            <person name="Ivanova N.N."/>
            <person name="Ortega D.R."/>
            <person name="Lee T.K."/>
            <person name="Vierheilig J."/>
            <person name="Daims H."/>
            <person name="Horn M."/>
            <person name="Wagner M."/>
            <person name="Jensen G.J."/>
            <person name="Kyrpides N.C."/>
            <person name="Koonin E.V."/>
            <person name="Woyke T."/>
        </authorList>
    </citation>
    <scope>NUCLEOTIDE SEQUENCE</scope>
    <source>
        <strain evidence="1">CTV1</strain>
    </source>
</reference>
<name>A0A1V0S8S7_9VIRU</name>
<protein>
    <submittedName>
        <fullName evidence="1">Uncharacterized protein</fullName>
    </submittedName>
</protein>
<proteinExistence type="predicted"/>
<dbReference type="EMBL" id="KY684083">
    <property type="protein sequence ID" value="ARF08109.1"/>
    <property type="molecule type" value="Genomic_DNA"/>
</dbReference>